<reference evidence="1 2" key="1">
    <citation type="submission" date="2024-07" db="EMBL/GenBank/DDBJ databases">
        <title>Section-level genome sequencing and comparative genomics of Aspergillus sections Usti and Cavernicolus.</title>
        <authorList>
            <consortium name="Lawrence Berkeley National Laboratory"/>
            <person name="Nybo J.L."/>
            <person name="Vesth T.C."/>
            <person name="Theobald S."/>
            <person name="Frisvad J.C."/>
            <person name="Larsen T.O."/>
            <person name="Kjaerboelling I."/>
            <person name="Rothschild-Mancinelli K."/>
            <person name="Lyhne E.K."/>
            <person name="Kogle M.E."/>
            <person name="Barry K."/>
            <person name="Clum A."/>
            <person name="Na H."/>
            <person name="Ledsgaard L."/>
            <person name="Lin J."/>
            <person name="Lipzen A."/>
            <person name="Kuo A."/>
            <person name="Riley R."/>
            <person name="Mondo S."/>
            <person name="Labutti K."/>
            <person name="Haridas S."/>
            <person name="Pangalinan J."/>
            <person name="Salamov A.A."/>
            <person name="Simmons B.A."/>
            <person name="Magnuson J.K."/>
            <person name="Chen J."/>
            <person name="Drula E."/>
            <person name="Henrissat B."/>
            <person name="Wiebenga A."/>
            <person name="Lubbers R.J."/>
            <person name="Gomes A.C."/>
            <person name="Makela M.R."/>
            <person name="Stajich J."/>
            <person name="Grigoriev I.V."/>
            <person name="Mortensen U.H."/>
            <person name="De Vries R.P."/>
            <person name="Baker S.E."/>
            <person name="Andersen M.R."/>
        </authorList>
    </citation>
    <scope>NUCLEOTIDE SEQUENCE [LARGE SCALE GENOMIC DNA]</scope>
    <source>
        <strain evidence="1 2">CBS 209.92</strain>
    </source>
</reference>
<keyword evidence="2" id="KW-1185">Reference proteome</keyword>
<evidence type="ECO:0000313" key="2">
    <source>
        <dbReference type="Proteomes" id="UP001610563"/>
    </source>
</evidence>
<comment type="caution">
    <text evidence="1">The sequence shown here is derived from an EMBL/GenBank/DDBJ whole genome shotgun (WGS) entry which is preliminary data.</text>
</comment>
<evidence type="ECO:0000313" key="1">
    <source>
        <dbReference type="EMBL" id="KAL2786270.1"/>
    </source>
</evidence>
<protein>
    <submittedName>
        <fullName evidence="1">Uncharacterized protein</fullName>
    </submittedName>
</protein>
<organism evidence="1 2">
    <name type="scientific">Aspergillus keveii</name>
    <dbReference type="NCBI Taxonomy" id="714993"/>
    <lineage>
        <taxon>Eukaryota</taxon>
        <taxon>Fungi</taxon>
        <taxon>Dikarya</taxon>
        <taxon>Ascomycota</taxon>
        <taxon>Pezizomycotina</taxon>
        <taxon>Eurotiomycetes</taxon>
        <taxon>Eurotiomycetidae</taxon>
        <taxon>Eurotiales</taxon>
        <taxon>Aspergillaceae</taxon>
        <taxon>Aspergillus</taxon>
        <taxon>Aspergillus subgen. Nidulantes</taxon>
    </lineage>
</organism>
<gene>
    <name evidence="1" type="ORF">BJX66DRAFT_313117</name>
</gene>
<accession>A0ABR4FSN4</accession>
<sequence length="121" mass="13074">MRIDTISASQSLQAHISGVRPVSPRVLTFAPCAISTLAASTLLLETAYTKAVVPFSAWQLTSAPFSTRNGIMLVFPSCAATISGFHHCPSLTWISAPCSTNRLAMLSAKWEIAWSRGEYSR</sequence>
<proteinExistence type="predicted"/>
<dbReference type="Proteomes" id="UP001610563">
    <property type="component" value="Unassembled WGS sequence"/>
</dbReference>
<dbReference type="EMBL" id="JBFTWV010000122">
    <property type="protein sequence ID" value="KAL2786270.1"/>
    <property type="molecule type" value="Genomic_DNA"/>
</dbReference>
<name>A0ABR4FSN4_9EURO</name>